<gene>
    <name evidence="2" type="ORF">DDK22_17625</name>
</gene>
<evidence type="ECO:0000259" key="1">
    <source>
        <dbReference type="Pfam" id="PF06527"/>
    </source>
</evidence>
<dbReference type="RefSeq" id="WP_114133019.1">
    <property type="nucleotide sequence ID" value="NZ_CP068435.1"/>
</dbReference>
<dbReference type="EMBL" id="QDHA01000040">
    <property type="protein sequence ID" value="RCJ07229.1"/>
    <property type="molecule type" value="Genomic_DNA"/>
</dbReference>
<dbReference type="Pfam" id="PF06527">
    <property type="entry name" value="TniQ"/>
    <property type="match status" value="1"/>
</dbReference>
<evidence type="ECO:0000313" key="2">
    <source>
        <dbReference type="EMBL" id="RCJ07229.1"/>
    </source>
</evidence>
<evidence type="ECO:0000313" key="3">
    <source>
        <dbReference type="Proteomes" id="UP000253501"/>
    </source>
</evidence>
<dbReference type="Proteomes" id="UP000253501">
    <property type="component" value="Unassembled WGS sequence"/>
</dbReference>
<organism evidence="2 3">
    <name type="scientific">Cupriavidus necator</name>
    <name type="common">Alcaligenes eutrophus</name>
    <name type="synonym">Ralstonia eutropha</name>
    <dbReference type="NCBI Taxonomy" id="106590"/>
    <lineage>
        <taxon>Bacteria</taxon>
        <taxon>Pseudomonadati</taxon>
        <taxon>Pseudomonadota</taxon>
        <taxon>Betaproteobacteria</taxon>
        <taxon>Burkholderiales</taxon>
        <taxon>Burkholderiaceae</taxon>
        <taxon>Cupriavidus</taxon>
    </lineage>
</organism>
<dbReference type="InterPro" id="IPR009492">
    <property type="entry name" value="TniQ"/>
</dbReference>
<protein>
    <recommendedName>
        <fullName evidence="1">TniQ domain-containing protein</fullName>
    </recommendedName>
</protein>
<dbReference type="AlphaFoldDB" id="A0A367PH86"/>
<reference evidence="2 3" key="1">
    <citation type="submission" date="2018-04" db="EMBL/GenBank/DDBJ databases">
        <title>Cupriavidus necator CR12 genome sequencing and assembly.</title>
        <authorList>
            <person name="Ben Fekih I."/>
            <person name="Mazhar H.S."/>
            <person name="Bello S.K."/>
            <person name="Rensing C."/>
        </authorList>
    </citation>
    <scope>NUCLEOTIDE SEQUENCE [LARGE SCALE GENOMIC DNA]</scope>
    <source>
        <strain evidence="2 3">CR12</strain>
    </source>
</reference>
<name>A0A367PH86_CUPNE</name>
<comment type="caution">
    <text evidence="2">The sequence shown here is derived from an EMBL/GenBank/DDBJ whole genome shotgun (WGS) entry which is preliminary data.</text>
</comment>
<sequence length="292" mass="32043">MLYCPLPYADELFPSILTRAARHTGRSYSSVLKALSVEIGRQQTLDHSAAFLGLATRLGVPESQVLESHTFFPYTTAYLPADHRERYACWVLNAHEDSAYTQLSHLAKFPPPPWNKRFCIQCVSNDRKDLGEAYWHRQHHLPGMTTCPIHRIPLSACARGKSASDAMSLPSDYAATKATAPEASDLATTLTRLSLDALSGTLVQLDYSSALRDLGYTIPLSLAGSSAFTQAVLDAAGTVMLEEMACTGSERLSRLWPAHVAMGRPTSFPTQKHLVVHAYLKAVSSQLLTPNR</sequence>
<feature type="domain" description="TniQ" evidence="1">
    <location>
        <begin position="5"/>
        <end position="154"/>
    </location>
</feature>
<accession>A0A367PH86</accession>
<proteinExistence type="predicted"/>